<name>A0A2W2DRH0_9ACTN</name>
<organism evidence="5 6">
    <name type="scientific">Nonomuraea aridisoli</name>
    <dbReference type="NCBI Taxonomy" id="2070368"/>
    <lineage>
        <taxon>Bacteria</taxon>
        <taxon>Bacillati</taxon>
        <taxon>Actinomycetota</taxon>
        <taxon>Actinomycetes</taxon>
        <taxon>Streptosporangiales</taxon>
        <taxon>Streptosporangiaceae</taxon>
        <taxon>Nonomuraea</taxon>
    </lineage>
</organism>
<dbReference type="PRINTS" id="PR00081">
    <property type="entry name" value="GDHRDH"/>
</dbReference>
<dbReference type="CDD" id="cd05233">
    <property type="entry name" value="SDR_c"/>
    <property type="match status" value="1"/>
</dbReference>
<evidence type="ECO:0000256" key="1">
    <source>
        <dbReference type="ARBA" id="ARBA00006484"/>
    </source>
</evidence>
<evidence type="ECO:0000313" key="6">
    <source>
        <dbReference type="Proteomes" id="UP000249304"/>
    </source>
</evidence>
<evidence type="ECO:0000256" key="3">
    <source>
        <dbReference type="ARBA" id="ARBA00023002"/>
    </source>
</evidence>
<accession>A0A2W2DRH0</accession>
<dbReference type="OrthoDB" id="3691025at2"/>
<reference evidence="5 6" key="1">
    <citation type="submission" date="2018-01" db="EMBL/GenBank/DDBJ databases">
        <title>Draft genome sequence of Nonomuraea sp. KC333.</title>
        <authorList>
            <person name="Sahin N."/>
            <person name="Saygin H."/>
            <person name="Ay H."/>
        </authorList>
    </citation>
    <scope>NUCLEOTIDE SEQUENCE [LARGE SCALE GENOMIC DNA]</scope>
    <source>
        <strain evidence="5 6">KC333</strain>
    </source>
</reference>
<keyword evidence="2" id="KW-0521">NADP</keyword>
<gene>
    <name evidence="5" type="ORF">C1J01_47415</name>
</gene>
<dbReference type="PRINTS" id="PR00080">
    <property type="entry name" value="SDRFAMILY"/>
</dbReference>
<dbReference type="PANTHER" id="PTHR43391">
    <property type="entry name" value="RETINOL DEHYDROGENASE-RELATED"/>
    <property type="match status" value="1"/>
</dbReference>
<evidence type="ECO:0000256" key="2">
    <source>
        <dbReference type="ARBA" id="ARBA00022857"/>
    </source>
</evidence>
<keyword evidence="6" id="KW-1185">Reference proteome</keyword>
<dbReference type="EMBL" id="POUD01000505">
    <property type="protein sequence ID" value="PZG02358.1"/>
    <property type="molecule type" value="Genomic_DNA"/>
</dbReference>
<dbReference type="GO" id="GO:0016491">
    <property type="term" value="F:oxidoreductase activity"/>
    <property type="evidence" value="ECO:0007669"/>
    <property type="project" value="UniProtKB-KW"/>
</dbReference>
<dbReference type="Gene3D" id="3.40.50.720">
    <property type="entry name" value="NAD(P)-binding Rossmann-like Domain"/>
    <property type="match status" value="1"/>
</dbReference>
<evidence type="ECO:0000313" key="5">
    <source>
        <dbReference type="EMBL" id="PZG02358.1"/>
    </source>
</evidence>
<dbReference type="InterPro" id="IPR036291">
    <property type="entry name" value="NAD(P)-bd_dom_sf"/>
</dbReference>
<dbReference type="RefSeq" id="WP_111185671.1">
    <property type="nucleotide sequence ID" value="NZ_POUD01000505.1"/>
</dbReference>
<dbReference type="InterPro" id="IPR020904">
    <property type="entry name" value="Sc_DH/Rdtase_CS"/>
</dbReference>
<dbReference type="PROSITE" id="PS00061">
    <property type="entry name" value="ADH_SHORT"/>
    <property type="match status" value="1"/>
</dbReference>
<dbReference type="Pfam" id="PF00106">
    <property type="entry name" value="adh_short"/>
    <property type="match status" value="1"/>
</dbReference>
<proteinExistence type="inferred from homology"/>
<protein>
    <submittedName>
        <fullName evidence="5">Oxidoreductase</fullName>
    </submittedName>
</protein>
<dbReference type="SUPFAM" id="SSF51735">
    <property type="entry name" value="NAD(P)-binding Rossmann-fold domains"/>
    <property type="match status" value="1"/>
</dbReference>
<dbReference type="AlphaFoldDB" id="A0A2W2DRH0"/>
<keyword evidence="3" id="KW-0560">Oxidoreductase</keyword>
<dbReference type="InterPro" id="IPR002347">
    <property type="entry name" value="SDR_fam"/>
</dbReference>
<dbReference type="Proteomes" id="UP000249304">
    <property type="component" value="Unassembled WGS sequence"/>
</dbReference>
<dbReference type="PANTHER" id="PTHR43391:SF14">
    <property type="entry name" value="DEHYDROGENASE_REDUCTASE SDR FAMILY PROTEIN 7-LIKE"/>
    <property type="match status" value="1"/>
</dbReference>
<comment type="caution">
    <text evidence="5">The sequence shown here is derived from an EMBL/GenBank/DDBJ whole genome shotgun (WGS) entry which is preliminary data.</text>
</comment>
<sequence>MMHLDGTTSFITGAAHGIGLGIARSLARQGSRLALADLDRPALGAAAAELAELTQVEAFELDVRDRDAYARVADEAEARLGPVSVLCNNAGIAFSEVLDDTTYRLWDLVLGINLGGVVNGVQTFLPRMLDRGAPAHIVNTASAAGLIGAGVGCMYTTSKFAVVGLSESLRHQLGTAGHPVGVTVLCPGGVSTNLARTARSLVGAEPGVGARVERTAPQIEAMLQRHGADPGAVGDQVVDAIRNDRLYVLTDRAGIDLVTRRTDAILAAMPADGRTDAGLDDLRRAAREVP</sequence>
<evidence type="ECO:0000256" key="4">
    <source>
        <dbReference type="RuleBase" id="RU000363"/>
    </source>
</evidence>
<comment type="similarity">
    <text evidence="1 4">Belongs to the short-chain dehydrogenases/reductases (SDR) family.</text>
</comment>